<reference evidence="2" key="1">
    <citation type="submission" date="2019-02" db="EMBL/GenBank/DDBJ databases">
        <authorList>
            <person name="Gruber-Vodicka R. H."/>
            <person name="Seah K. B. B."/>
        </authorList>
    </citation>
    <scope>NUCLEOTIDE SEQUENCE</scope>
    <source>
        <strain evidence="2">BECK_M7</strain>
    </source>
</reference>
<accession>A0A450UKZ8</accession>
<sequence>MPKGLIEILGIVSTNKIALTFTVVSIAVGVASSLVFTVGFGDHF</sequence>
<evidence type="ECO:0000256" key="1">
    <source>
        <dbReference type="SAM" id="Phobius"/>
    </source>
</evidence>
<organism evidence="2">
    <name type="scientific">Candidatus Kentrum sp. LFY</name>
    <dbReference type="NCBI Taxonomy" id="2126342"/>
    <lineage>
        <taxon>Bacteria</taxon>
        <taxon>Pseudomonadati</taxon>
        <taxon>Pseudomonadota</taxon>
        <taxon>Gammaproteobacteria</taxon>
        <taxon>Candidatus Kentrum</taxon>
    </lineage>
</organism>
<feature type="transmembrane region" description="Helical" evidence="1">
    <location>
        <begin position="17"/>
        <end position="40"/>
    </location>
</feature>
<protein>
    <submittedName>
        <fullName evidence="2">Uncharacterized protein</fullName>
    </submittedName>
</protein>
<dbReference type="AlphaFoldDB" id="A0A450UKZ8"/>
<gene>
    <name evidence="2" type="ORF">BECKLFY1418B_GA0070995_104227</name>
</gene>
<keyword evidence="1" id="KW-1133">Transmembrane helix</keyword>
<proteinExistence type="predicted"/>
<keyword evidence="1" id="KW-0812">Transmembrane</keyword>
<evidence type="ECO:0000313" key="2">
    <source>
        <dbReference type="EMBL" id="VFJ93187.1"/>
    </source>
</evidence>
<name>A0A450UKZ8_9GAMM</name>
<keyword evidence="1" id="KW-0472">Membrane</keyword>
<dbReference type="EMBL" id="CAADFF010000042">
    <property type="protein sequence ID" value="VFJ93187.1"/>
    <property type="molecule type" value="Genomic_DNA"/>
</dbReference>